<dbReference type="GO" id="GO:0005829">
    <property type="term" value="C:cytosol"/>
    <property type="evidence" value="ECO:0007669"/>
    <property type="project" value="TreeGrafter"/>
</dbReference>
<accession>A0A267F1L6</accession>
<dbReference type="GO" id="GO:0005525">
    <property type="term" value="F:GTP binding"/>
    <property type="evidence" value="ECO:0007669"/>
    <property type="project" value="UniProtKB-UniRule"/>
</dbReference>
<dbReference type="InterPro" id="IPR027417">
    <property type="entry name" value="P-loop_NTPase"/>
</dbReference>
<dbReference type="InterPro" id="IPR000897">
    <property type="entry name" value="SRP54_GTPase_dom"/>
</dbReference>
<evidence type="ECO:0000256" key="9">
    <source>
        <dbReference type="ARBA" id="ARBA00023134"/>
    </source>
</evidence>
<evidence type="ECO:0000256" key="10">
    <source>
        <dbReference type="ARBA" id="ARBA00023135"/>
    </source>
</evidence>
<dbReference type="InterPro" id="IPR042101">
    <property type="entry name" value="SRP54_N_sf"/>
</dbReference>
<gene>
    <name evidence="15" type="ORF">BOX15_Mlig010707g1</name>
</gene>
<dbReference type="AlphaFoldDB" id="A0A267F1L6"/>
<dbReference type="SUPFAM" id="SSF47446">
    <property type="entry name" value="Signal peptide-binding domain"/>
    <property type="match status" value="1"/>
</dbReference>
<evidence type="ECO:0000313" key="15">
    <source>
        <dbReference type="EMBL" id="PAA67638.1"/>
    </source>
</evidence>
<dbReference type="InterPro" id="IPR003593">
    <property type="entry name" value="AAA+_ATPase"/>
</dbReference>
<dbReference type="InterPro" id="IPR036225">
    <property type="entry name" value="SRP/SRP_N"/>
</dbReference>
<dbReference type="Proteomes" id="UP000215902">
    <property type="component" value="Unassembled WGS sequence"/>
</dbReference>
<keyword evidence="7" id="KW-0256">Endoplasmic reticulum</keyword>
<dbReference type="InterPro" id="IPR036891">
    <property type="entry name" value="Signal_recog_part_SRP54_M_sf"/>
</dbReference>
<evidence type="ECO:0000256" key="1">
    <source>
        <dbReference type="ARBA" id="ARBA00004240"/>
    </source>
</evidence>
<comment type="catalytic activity">
    <reaction evidence="12">
        <text>GTP + H2O = GDP + phosphate + H(+)</text>
        <dbReference type="Rhea" id="RHEA:19669"/>
        <dbReference type="ChEBI" id="CHEBI:15377"/>
        <dbReference type="ChEBI" id="CHEBI:15378"/>
        <dbReference type="ChEBI" id="CHEBI:37565"/>
        <dbReference type="ChEBI" id="CHEBI:43474"/>
        <dbReference type="ChEBI" id="CHEBI:58189"/>
        <dbReference type="EC" id="3.6.5.4"/>
    </reaction>
    <physiologicalReaction direction="left-to-right" evidence="12">
        <dbReference type="Rhea" id="RHEA:19670"/>
    </physiologicalReaction>
</comment>
<evidence type="ECO:0000256" key="13">
    <source>
        <dbReference type="RuleBase" id="RU364034"/>
    </source>
</evidence>
<evidence type="ECO:0000256" key="3">
    <source>
        <dbReference type="ARBA" id="ARBA00005450"/>
    </source>
</evidence>
<dbReference type="FunFam" id="3.40.50.300:FF:000022">
    <property type="entry name" value="Signal recognition particle 54 kDa subunit"/>
    <property type="match status" value="1"/>
</dbReference>
<evidence type="ECO:0000256" key="12">
    <source>
        <dbReference type="ARBA" id="ARBA00048157"/>
    </source>
</evidence>
<keyword evidence="8 13" id="KW-0694">RNA-binding</keyword>
<dbReference type="HAMAP" id="MF_00306">
    <property type="entry name" value="SRP54"/>
    <property type="match status" value="1"/>
</dbReference>
<dbReference type="Gene3D" id="1.10.260.30">
    <property type="entry name" value="Signal recognition particle, SRP54 subunit, M-domain"/>
    <property type="match status" value="1"/>
</dbReference>
<keyword evidence="9 13" id="KW-0342">GTP-binding</keyword>
<dbReference type="FunFam" id="1.20.120.140:FF:000001">
    <property type="entry name" value="Signal recognition particle GTPase"/>
    <property type="match status" value="1"/>
</dbReference>
<evidence type="ECO:0000256" key="5">
    <source>
        <dbReference type="ARBA" id="ARBA00022741"/>
    </source>
</evidence>
<dbReference type="SMART" id="SM00962">
    <property type="entry name" value="SRP54"/>
    <property type="match status" value="1"/>
</dbReference>
<evidence type="ECO:0000256" key="8">
    <source>
        <dbReference type="ARBA" id="ARBA00022884"/>
    </source>
</evidence>
<dbReference type="Gene3D" id="3.40.50.300">
    <property type="entry name" value="P-loop containing nucleotide triphosphate hydrolases"/>
    <property type="match status" value="1"/>
</dbReference>
<dbReference type="SMART" id="SM00382">
    <property type="entry name" value="AAA"/>
    <property type="match status" value="1"/>
</dbReference>
<dbReference type="GO" id="GO:0005786">
    <property type="term" value="C:signal recognition particle, endoplasmic reticulum targeting"/>
    <property type="evidence" value="ECO:0007669"/>
    <property type="project" value="UniProtKB-UniRule"/>
</dbReference>
<evidence type="ECO:0000256" key="7">
    <source>
        <dbReference type="ARBA" id="ARBA00022824"/>
    </source>
</evidence>
<organism evidence="15 16">
    <name type="scientific">Macrostomum lignano</name>
    <dbReference type="NCBI Taxonomy" id="282301"/>
    <lineage>
        <taxon>Eukaryota</taxon>
        <taxon>Metazoa</taxon>
        <taxon>Spiralia</taxon>
        <taxon>Lophotrochozoa</taxon>
        <taxon>Platyhelminthes</taxon>
        <taxon>Rhabditophora</taxon>
        <taxon>Macrostomorpha</taxon>
        <taxon>Macrostomida</taxon>
        <taxon>Macrostomidae</taxon>
        <taxon>Macrostomum</taxon>
    </lineage>
</organism>
<dbReference type="Pfam" id="PF00448">
    <property type="entry name" value="SRP54"/>
    <property type="match status" value="1"/>
</dbReference>
<evidence type="ECO:0000256" key="2">
    <source>
        <dbReference type="ARBA" id="ARBA00004496"/>
    </source>
</evidence>
<dbReference type="PANTHER" id="PTHR11564:SF5">
    <property type="entry name" value="SIGNAL RECOGNITION PARTICLE SUBUNIT SRP54"/>
    <property type="match status" value="1"/>
</dbReference>
<dbReference type="GO" id="GO:0003924">
    <property type="term" value="F:GTPase activity"/>
    <property type="evidence" value="ECO:0007669"/>
    <property type="project" value="UniProtKB-UniRule"/>
</dbReference>
<dbReference type="SMART" id="SM00963">
    <property type="entry name" value="SRP54_N"/>
    <property type="match status" value="1"/>
</dbReference>
<keyword evidence="5 13" id="KW-0547">Nucleotide-binding</keyword>
<name>A0A267F1L6_9PLAT</name>
<evidence type="ECO:0000313" key="16">
    <source>
        <dbReference type="Proteomes" id="UP000215902"/>
    </source>
</evidence>
<dbReference type="InterPro" id="IPR006325">
    <property type="entry name" value="SRP54_euk"/>
</dbReference>
<proteinExistence type="inferred from homology"/>
<dbReference type="Pfam" id="PF02881">
    <property type="entry name" value="SRP54_N"/>
    <property type="match status" value="1"/>
</dbReference>
<protein>
    <recommendedName>
        <fullName evidence="13">Signal recognition particle 54 kDa protein</fullName>
    </recommendedName>
</protein>
<keyword evidence="10 13" id="KW-0733">Signal recognition particle</keyword>
<keyword evidence="16" id="KW-1185">Reference proteome</keyword>
<feature type="non-terminal residue" evidence="15">
    <location>
        <position position="1"/>
    </location>
</feature>
<evidence type="ECO:0000256" key="4">
    <source>
        <dbReference type="ARBA" id="ARBA00022490"/>
    </source>
</evidence>
<comment type="domain">
    <text evidence="13">The NG domain, also named G domain, is a special guanosine triphosphatase (GTPase) domain, which binds GTP and forms a guanosine 5'-triphosphate (GTP)-dependent complex with a homologous NG domain in the SRP receptor subunit SRPRA. The two NG domains undergo cooperative rearrangements upon their assembly, which culminate in the reciprocal activation of the GTPase activity of one another. SRP receptor compaction upon binding with cargo-loaded SRP and GTPase rearrangement drive SRP-mediated cotranslational protein translocation into the ER.</text>
</comment>
<dbReference type="PROSITE" id="PS00300">
    <property type="entry name" value="SRP54"/>
    <property type="match status" value="1"/>
</dbReference>
<keyword evidence="11 13" id="KW-0687">Ribonucleoprotein</keyword>
<evidence type="ECO:0000256" key="6">
    <source>
        <dbReference type="ARBA" id="ARBA00022801"/>
    </source>
</evidence>
<dbReference type="Pfam" id="PF02978">
    <property type="entry name" value="SRP_SPB"/>
    <property type="match status" value="1"/>
</dbReference>
<dbReference type="InterPro" id="IPR013822">
    <property type="entry name" value="Signal_recog_particl_SRP54_hlx"/>
</dbReference>
<dbReference type="GO" id="GO:0006616">
    <property type="term" value="P:SRP-dependent cotranslational protein targeting to membrane, translocation"/>
    <property type="evidence" value="ECO:0007669"/>
    <property type="project" value="TreeGrafter"/>
</dbReference>
<comment type="caution">
    <text evidence="15">The sequence shown here is derived from an EMBL/GenBank/DDBJ whole genome shotgun (WGS) entry which is preliminary data.</text>
</comment>
<dbReference type="SUPFAM" id="SSF47364">
    <property type="entry name" value="Domain of the SRP/SRP receptor G-proteins"/>
    <property type="match status" value="1"/>
</dbReference>
<dbReference type="GO" id="GO:0005783">
    <property type="term" value="C:endoplasmic reticulum"/>
    <property type="evidence" value="ECO:0007669"/>
    <property type="project" value="UniProtKB-SubCell"/>
</dbReference>
<dbReference type="PANTHER" id="PTHR11564">
    <property type="entry name" value="SIGNAL RECOGNITION PARTICLE 54K PROTEIN SRP54"/>
    <property type="match status" value="1"/>
</dbReference>
<comment type="domain">
    <text evidence="13">The M domain binds the 7SL RNA in presence of SRP19 and binds the signal sequence of presecretory proteins.</text>
</comment>
<dbReference type="GO" id="GO:0030942">
    <property type="term" value="F:endoplasmic reticulum signal peptide binding"/>
    <property type="evidence" value="ECO:0007669"/>
    <property type="project" value="TreeGrafter"/>
</dbReference>
<evidence type="ECO:0000259" key="14">
    <source>
        <dbReference type="PROSITE" id="PS00300"/>
    </source>
</evidence>
<dbReference type="InterPro" id="IPR022941">
    <property type="entry name" value="SRP54"/>
</dbReference>
<dbReference type="SUPFAM" id="SSF52540">
    <property type="entry name" value="P-loop containing nucleoside triphosphate hydrolases"/>
    <property type="match status" value="1"/>
</dbReference>
<dbReference type="InterPro" id="IPR004125">
    <property type="entry name" value="Signal_recog_particle_SRP54_M"/>
</dbReference>
<feature type="domain" description="SRP54-type proteins GTP-binding" evidence="14">
    <location>
        <begin position="276"/>
        <end position="289"/>
    </location>
</feature>
<comment type="subcellular location">
    <subcellularLocation>
        <location evidence="2 13">Cytoplasm</location>
    </subcellularLocation>
    <subcellularLocation>
        <location evidence="1">Endoplasmic reticulum</location>
    </subcellularLocation>
</comment>
<sequence length="504" mass="55061">CFGKASVMVLTALGEKLANAVRSLNSTTVINEDVLNAMLKDVCMALIESDVNVQLVRQLRENVRGVINFEEMAGGLNKRRMIQQAVFQELVRLMDPGVAPWQPVKGRPNTVMLVGLQGSGKTTTATKLARYYQRRSWRTCMVCADTYRAGAFDQFKQNAAKAGIPFYGSYTETDPAVIANEGVDRFKRDGFEVIIVDTSGRHRQEDALFEEMLQVSNAIAPDSVIFVMDATIGQACEAQALAFKRTVDVGSVIVTKLDSRAKGGGALSAIAATRSPVVFVGTGEHIEDFEQFKVKQFVQKLLGMGDLAGLIDKVSEMSSSQDEASNAEKMRRLRQGLFTLRDFQEQFATFQELGSFSQVMAAIPGFGSLGNKNELEGRDQFRRYLTVLDSMSDSELDAADGCRLFSNCSARATRVARGSGVSEREVRTMLSQYAKLSQMVRRVGGIRGLFSADGDLKSDASAASMARLQSQVARSLDSRALQRVGGASGLQSLLRQVQRRGVAD</sequence>
<dbReference type="EMBL" id="NIVC01001465">
    <property type="protein sequence ID" value="PAA67638.1"/>
    <property type="molecule type" value="Genomic_DNA"/>
</dbReference>
<dbReference type="OrthoDB" id="10250817at2759"/>
<dbReference type="GO" id="GO:0008312">
    <property type="term" value="F:7S RNA binding"/>
    <property type="evidence" value="ECO:0007669"/>
    <property type="project" value="UniProtKB-UniRule"/>
</dbReference>
<dbReference type="CDD" id="cd17875">
    <property type="entry name" value="SRP54_G"/>
    <property type="match status" value="1"/>
</dbReference>
<keyword evidence="4 13" id="KW-0963">Cytoplasm</keyword>
<comment type="function">
    <text evidence="13">Component of the signal recognition particle (SRP) complex, a ribonucleoprotein complex that mediates the cotranslational targeting of secretory and membrane proteins to the endoplasmic reticulum (ER).</text>
</comment>
<comment type="similarity">
    <text evidence="3 13">Belongs to the GTP-binding SRP family. SRP54 subfamily.</text>
</comment>
<reference evidence="15 16" key="1">
    <citation type="submission" date="2017-06" db="EMBL/GenBank/DDBJ databases">
        <title>A platform for efficient transgenesis in Macrostomum lignano, a flatworm model organism for stem cell research.</title>
        <authorList>
            <person name="Berezikov E."/>
        </authorList>
    </citation>
    <scope>NUCLEOTIDE SEQUENCE [LARGE SCALE GENOMIC DNA]</scope>
    <source>
        <strain evidence="15">DV1</strain>
        <tissue evidence="15">Whole organism</tissue>
    </source>
</reference>
<evidence type="ECO:0000256" key="11">
    <source>
        <dbReference type="ARBA" id="ARBA00023274"/>
    </source>
</evidence>
<dbReference type="STRING" id="282301.A0A267F1L6"/>
<dbReference type="Gene3D" id="1.20.120.140">
    <property type="entry name" value="Signal recognition particle SRP54, nucleotide-binding domain"/>
    <property type="match status" value="1"/>
</dbReference>
<dbReference type="NCBIfam" id="TIGR01425">
    <property type="entry name" value="SRP54_euk"/>
    <property type="match status" value="1"/>
</dbReference>
<keyword evidence="6" id="KW-0378">Hydrolase</keyword>